<dbReference type="PANTHER" id="PTHR12223:SF28">
    <property type="entry name" value="LECTIN, MANNOSE BINDING 1 LIKE"/>
    <property type="match status" value="1"/>
</dbReference>
<reference evidence="10" key="1">
    <citation type="submission" date="2020-05" db="EMBL/GenBank/DDBJ databases">
        <title>Phylogenomic resolution of chytrid fungi.</title>
        <authorList>
            <person name="Stajich J.E."/>
            <person name="Amses K."/>
            <person name="Simmons R."/>
            <person name="Seto K."/>
            <person name="Myers J."/>
            <person name="Bonds A."/>
            <person name="Quandt C.A."/>
            <person name="Barry K."/>
            <person name="Liu P."/>
            <person name="Grigoriev I."/>
            <person name="Longcore J.E."/>
            <person name="James T.Y."/>
        </authorList>
    </citation>
    <scope>NUCLEOTIDE SEQUENCE</scope>
    <source>
        <strain evidence="10">JEL0318</strain>
    </source>
</reference>
<dbReference type="GO" id="GO:0030134">
    <property type="term" value="C:COPII-coated ER to Golgi transport vesicle"/>
    <property type="evidence" value="ECO:0007669"/>
    <property type="project" value="TreeGrafter"/>
</dbReference>
<dbReference type="Pfam" id="PF03388">
    <property type="entry name" value="Lectin_leg-like"/>
    <property type="match status" value="1"/>
</dbReference>
<evidence type="ECO:0000259" key="9">
    <source>
        <dbReference type="PROSITE" id="PS51328"/>
    </source>
</evidence>
<accession>A0AAD5SPR5</accession>
<evidence type="ECO:0000256" key="8">
    <source>
        <dbReference type="SAM" id="SignalP"/>
    </source>
</evidence>
<gene>
    <name evidence="10" type="primary">LMAN1</name>
    <name evidence="10" type="ORF">HK097_009039</name>
</gene>
<keyword evidence="5 7" id="KW-0472">Membrane</keyword>
<dbReference type="InterPro" id="IPR051136">
    <property type="entry name" value="Intracellular_Lectin-GPT"/>
</dbReference>
<evidence type="ECO:0000256" key="1">
    <source>
        <dbReference type="ARBA" id="ARBA00004479"/>
    </source>
</evidence>
<evidence type="ECO:0000313" key="11">
    <source>
        <dbReference type="Proteomes" id="UP001212841"/>
    </source>
</evidence>
<evidence type="ECO:0000256" key="7">
    <source>
        <dbReference type="SAM" id="Phobius"/>
    </source>
</evidence>
<feature type="transmembrane region" description="Helical" evidence="7">
    <location>
        <begin position="443"/>
        <end position="463"/>
    </location>
</feature>
<dbReference type="SUPFAM" id="SSF49899">
    <property type="entry name" value="Concanavalin A-like lectins/glucanases"/>
    <property type="match status" value="1"/>
</dbReference>
<sequence>MRFLLTTALAVSALLSPLGVAAYSPPEHSDVNPDTVRKRHDYRMTFKSPYFLYENEHPRQIPNYETFGSAIASRDFIRLTPSLADQHGSIWAKLPNSHRDWQVIFTFDAKGHGYYGGNGFAFWYAEDRGIEGPLLGSKDEWNGLGLFFSTADQSVERFTPLVYGLTNQRDTTWNHRKDYMEKALGYCYGDFRGSPSPGAVRVTYANSTLKVDLDMRQHGKGYVPCFTARDVHLPIGYFFGFSASTGVHASVADDHDILSFDAYDLNPAPPRPKPLTADQKKKIKELENFHFTEEQKEHIEQAEHDTQEMWKQAEALNESGENHQLKQLMENQFHIMEILNQLQQGQQHGGGQSSGGGGGVADHTLVGMLNDVKDRLHKVEVHISELVPLVQQLSLSQNSQMNTVHARLDQAHEVLKSTKDHLGAVSSLQHQTAQAIERSKGHWGLYSAAFVVGVLLAYAISAVRRSRSEVSKKFI</sequence>
<evidence type="ECO:0000256" key="4">
    <source>
        <dbReference type="ARBA" id="ARBA00022989"/>
    </source>
</evidence>
<dbReference type="GO" id="GO:0000139">
    <property type="term" value="C:Golgi membrane"/>
    <property type="evidence" value="ECO:0007669"/>
    <property type="project" value="TreeGrafter"/>
</dbReference>
<proteinExistence type="predicted"/>
<dbReference type="GO" id="GO:0005789">
    <property type="term" value="C:endoplasmic reticulum membrane"/>
    <property type="evidence" value="ECO:0007669"/>
    <property type="project" value="TreeGrafter"/>
</dbReference>
<dbReference type="GO" id="GO:0005793">
    <property type="term" value="C:endoplasmic reticulum-Golgi intermediate compartment"/>
    <property type="evidence" value="ECO:0007669"/>
    <property type="project" value="TreeGrafter"/>
</dbReference>
<dbReference type="GO" id="GO:0005537">
    <property type="term" value="F:D-mannose binding"/>
    <property type="evidence" value="ECO:0007669"/>
    <property type="project" value="TreeGrafter"/>
</dbReference>
<feature type="compositionally biased region" description="Gly residues" evidence="6">
    <location>
        <begin position="347"/>
        <end position="360"/>
    </location>
</feature>
<dbReference type="InterPro" id="IPR005052">
    <property type="entry name" value="Lectin_leg"/>
</dbReference>
<dbReference type="PROSITE" id="PS51328">
    <property type="entry name" value="L_LECTIN_LIKE"/>
    <property type="match status" value="1"/>
</dbReference>
<keyword evidence="11" id="KW-1185">Reference proteome</keyword>
<dbReference type="Gene3D" id="2.60.120.200">
    <property type="match status" value="1"/>
</dbReference>
<evidence type="ECO:0000256" key="5">
    <source>
        <dbReference type="ARBA" id="ARBA00023136"/>
    </source>
</evidence>
<dbReference type="PANTHER" id="PTHR12223">
    <property type="entry name" value="VESICULAR MANNOSE-BINDING LECTIN"/>
    <property type="match status" value="1"/>
</dbReference>
<evidence type="ECO:0000313" key="10">
    <source>
        <dbReference type="EMBL" id="KAJ3055836.1"/>
    </source>
</evidence>
<evidence type="ECO:0000256" key="3">
    <source>
        <dbReference type="ARBA" id="ARBA00022729"/>
    </source>
</evidence>
<feature type="region of interest" description="Disordered" evidence="6">
    <location>
        <begin position="343"/>
        <end position="362"/>
    </location>
</feature>
<protein>
    <submittedName>
        <fullName evidence="10">Protein ERGIC-53</fullName>
    </submittedName>
</protein>
<dbReference type="Proteomes" id="UP001212841">
    <property type="component" value="Unassembled WGS sequence"/>
</dbReference>
<feature type="signal peptide" evidence="8">
    <location>
        <begin position="1"/>
        <end position="22"/>
    </location>
</feature>
<name>A0AAD5SPR5_9FUNG</name>
<dbReference type="AlphaFoldDB" id="A0AAD5SPR5"/>
<keyword evidence="3 8" id="KW-0732">Signal</keyword>
<dbReference type="GO" id="GO:0006888">
    <property type="term" value="P:endoplasmic reticulum to Golgi vesicle-mediated transport"/>
    <property type="evidence" value="ECO:0007669"/>
    <property type="project" value="TreeGrafter"/>
</dbReference>
<dbReference type="InterPro" id="IPR013320">
    <property type="entry name" value="ConA-like_dom_sf"/>
</dbReference>
<evidence type="ECO:0000256" key="6">
    <source>
        <dbReference type="SAM" id="MobiDB-lite"/>
    </source>
</evidence>
<comment type="subcellular location">
    <subcellularLocation>
        <location evidence="1">Membrane</location>
        <topology evidence="1">Single-pass type I membrane protein</topology>
    </subcellularLocation>
</comment>
<keyword evidence="4 7" id="KW-1133">Transmembrane helix</keyword>
<evidence type="ECO:0000256" key="2">
    <source>
        <dbReference type="ARBA" id="ARBA00022692"/>
    </source>
</evidence>
<feature type="domain" description="L-type lectin-like" evidence="9">
    <location>
        <begin position="38"/>
        <end position="265"/>
    </location>
</feature>
<keyword evidence="2 7" id="KW-0812">Transmembrane</keyword>
<feature type="chain" id="PRO_5042043201" evidence="8">
    <location>
        <begin position="23"/>
        <end position="475"/>
    </location>
</feature>
<dbReference type="EMBL" id="JADGJD010000057">
    <property type="protein sequence ID" value="KAJ3055836.1"/>
    <property type="molecule type" value="Genomic_DNA"/>
</dbReference>
<organism evidence="10 11">
    <name type="scientific">Rhizophlyctis rosea</name>
    <dbReference type="NCBI Taxonomy" id="64517"/>
    <lineage>
        <taxon>Eukaryota</taxon>
        <taxon>Fungi</taxon>
        <taxon>Fungi incertae sedis</taxon>
        <taxon>Chytridiomycota</taxon>
        <taxon>Chytridiomycota incertae sedis</taxon>
        <taxon>Chytridiomycetes</taxon>
        <taxon>Rhizophlyctidales</taxon>
        <taxon>Rhizophlyctidaceae</taxon>
        <taxon>Rhizophlyctis</taxon>
    </lineage>
</organism>
<comment type="caution">
    <text evidence="10">The sequence shown here is derived from an EMBL/GenBank/DDBJ whole genome shotgun (WGS) entry which is preliminary data.</text>
</comment>